<organism evidence="2 3">
    <name type="scientific">Streptomyces gobitricini</name>
    <dbReference type="NCBI Taxonomy" id="68211"/>
    <lineage>
        <taxon>Bacteria</taxon>
        <taxon>Bacillati</taxon>
        <taxon>Actinomycetota</taxon>
        <taxon>Actinomycetes</taxon>
        <taxon>Kitasatosporales</taxon>
        <taxon>Streptomycetaceae</taxon>
        <taxon>Streptomyces</taxon>
    </lineage>
</organism>
<feature type="region of interest" description="Disordered" evidence="1">
    <location>
        <begin position="86"/>
        <end position="116"/>
    </location>
</feature>
<evidence type="ECO:0000256" key="1">
    <source>
        <dbReference type="SAM" id="MobiDB-lite"/>
    </source>
</evidence>
<keyword evidence="3" id="KW-1185">Reference proteome</keyword>
<evidence type="ECO:0000313" key="3">
    <source>
        <dbReference type="Proteomes" id="UP001499942"/>
    </source>
</evidence>
<dbReference type="SUPFAM" id="SSF50346">
    <property type="entry name" value="PRC-barrel domain"/>
    <property type="match status" value="1"/>
</dbReference>
<dbReference type="EMBL" id="BAAASR010000018">
    <property type="protein sequence ID" value="GAA2498608.1"/>
    <property type="molecule type" value="Genomic_DNA"/>
</dbReference>
<dbReference type="RefSeq" id="WP_344361788.1">
    <property type="nucleotide sequence ID" value="NZ_BAAASR010000018.1"/>
</dbReference>
<proteinExistence type="predicted"/>
<reference evidence="3" key="1">
    <citation type="journal article" date="2019" name="Int. J. Syst. Evol. Microbiol.">
        <title>The Global Catalogue of Microorganisms (GCM) 10K type strain sequencing project: providing services to taxonomists for standard genome sequencing and annotation.</title>
        <authorList>
            <consortium name="The Broad Institute Genomics Platform"/>
            <consortium name="The Broad Institute Genome Sequencing Center for Infectious Disease"/>
            <person name="Wu L."/>
            <person name="Ma J."/>
        </authorList>
    </citation>
    <scope>NUCLEOTIDE SEQUENCE [LARGE SCALE GENOMIC DNA]</scope>
    <source>
        <strain evidence="3">JCM 5062</strain>
    </source>
</reference>
<dbReference type="Proteomes" id="UP001499942">
    <property type="component" value="Unassembled WGS sequence"/>
</dbReference>
<sequence length="116" mass="12648">MAGNLWEYPSVISRIDDAQLVGYGVEATDGSVGTVDKHSDEAGSAYLVVDTGPWIFGRRVLLPAGTVTEIDLETYTIRVDRSREEIRNAPEFDPDKDLGDPGYHQRIGGYYGGPAT</sequence>
<dbReference type="InterPro" id="IPR014747">
    <property type="entry name" value="Bac_photo_RC_H_C"/>
</dbReference>
<name>A0ABP5ZI66_9ACTN</name>
<dbReference type="InterPro" id="IPR011033">
    <property type="entry name" value="PRC_barrel-like_sf"/>
</dbReference>
<accession>A0ABP5ZI66</accession>
<gene>
    <name evidence="2" type="ORF">GCM10010393_33570</name>
</gene>
<comment type="caution">
    <text evidence="2">The sequence shown here is derived from an EMBL/GenBank/DDBJ whole genome shotgun (WGS) entry which is preliminary data.</text>
</comment>
<evidence type="ECO:0008006" key="4">
    <source>
        <dbReference type="Google" id="ProtNLM"/>
    </source>
</evidence>
<protein>
    <recommendedName>
        <fullName evidence="4">PRC domain containing protein</fullName>
    </recommendedName>
</protein>
<feature type="compositionally biased region" description="Basic and acidic residues" evidence="1">
    <location>
        <begin position="86"/>
        <end position="99"/>
    </location>
</feature>
<dbReference type="Gene3D" id="3.90.50.10">
    <property type="entry name" value="Photosynthetic Reaction Center, subunit H, domain 2"/>
    <property type="match status" value="1"/>
</dbReference>
<evidence type="ECO:0000313" key="2">
    <source>
        <dbReference type="EMBL" id="GAA2498608.1"/>
    </source>
</evidence>